<dbReference type="AlphaFoldDB" id="A0A6P8PLH4"/>
<feature type="binding site" evidence="7">
    <location>
        <position position="416"/>
    </location>
    <ligand>
        <name>cyanocob(III)alamin</name>
        <dbReference type="ChEBI" id="CHEBI:17439"/>
    </ligand>
</feature>
<dbReference type="Proteomes" id="UP000515159">
    <property type="component" value="Chromosome 14"/>
</dbReference>
<evidence type="ECO:0000256" key="5">
    <source>
        <dbReference type="ARBA" id="ARBA00022729"/>
    </source>
</evidence>
<protein>
    <submittedName>
        <fullName evidence="12">Cobalamin binding intrinsic factor-like isoform X1</fullName>
    </submittedName>
</protein>
<feature type="binding site" evidence="7">
    <location>
        <begin position="161"/>
        <end position="165"/>
    </location>
    <ligand>
        <name>cyanocob(III)alamin</name>
        <dbReference type="ChEBI" id="CHEBI:17439"/>
    </ligand>
</feature>
<dbReference type="FunCoup" id="A0A6P8PLH4">
    <property type="interactions" value="53"/>
</dbReference>
<dbReference type="Pfam" id="PF01122">
    <property type="entry name" value="Cobalamin_bind"/>
    <property type="match status" value="1"/>
</dbReference>
<keyword evidence="8" id="KW-1015">Disulfide bond</keyword>
<feature type="binding site" evidence="7">
    <location>
        <position position="204"/>
    </location>
    <ligand>
        <name>cyanocob(III)alamin</name>
        <dbReference type="ChEBI" id="CHEBI:17439"/>
    </ligand>
</feature>
<dbReference type="RefSeq" id="XP_033775488.1">
    <property type="nucleotide sequence ID" value="XM_033919597.1"/>
</dbReference>
<evidence type="ECO:0000256" key="6">
    <source>
        <dbReference type="ARBA" id="ARBA00023285"/>
    </source>
</evidence>
<keyword evidence="3" id="KW-0406">Ion transport</keyword>
<feature type="binding site" evidence="7">
    <location>
        <position position="438"/>
    </location>
    <ligand>
        <name>cyanocob(III)alamin</name>
        <dbReference type="ChEBI" id="CHEBI:17439"/>
    </ligand>
</feature>
<dbReference type="Gene3D" id="1.50.10.20">
    <property type="match status" value="1"/>
</dbReference>
<evidence type="ECO:0000259" key="10">
    <source>
        <dbReference type="Pfam" id="PF14478"/>
    </source>
</evidence>
<dbReference type="GeneID" id="117348019"/>
<dbReference type="GO" id="GO:0005615">
    <property type="term" value="C:extracellular space"/>
    <property type="evidence" value="ECO:0007669"/>
    <property type="project" value="TreeGrafter"/>
</dbReference>
<dbReference type="GO" id="GO:0031419">
    <property type="term" value="F:cobalamin binding"/>
    <property type="evidence" value="ECO:0007669"/>
    <property type="project" value="InterPro"/>
</dbReference>
<feature type="signal peptide" evidence="9">
    <location>
        <begin position="1"/>
        <end position="38"/>
    </location>
</feature>
<gene>
    <name evidence="12" type="primary">LOC117348019</name>
</gene>
<name>A0A6P8PLH4_GEOSA</name>
<dbReference type="Gene3D" id="2.170.130.30">
    <property type="match status" value="1"/>
</dbReference>
<proteinExistence type="inferred from homology"/>
<evidence type="ECO:0000256" key="2">
    <source>
        <dbReference type="ARBA" id="ARBA00006449"/>
    </source>
</evidence>
<feature type="chain" id="PRO_5027827862" evidence="9">
    <location>
        <begin position="39"/>
        <end position="438"/>
    </location>
</feature>
<dbReference type="KEGG" id="gsh:117348019"/>
<keyword evidence="6 7" id="KW-0170">Cobalt</keyword>
<evidence type="ECO:0000313" key="11">
    <source>
        <dbReference type="Proteomes" id="UP000515159"/>
    </source>
</evidence>
<dbReference type="InParanoid" id="A0A6P8PLH4"/>
<dbReference type="GO" id="GO:0006824">
    <property type="term" value="P:cobalt ion transport"/>
    <property type="evidence" value="ECO:0007669"/>
    <property type="project" value="UniProtKB-KW"/>
</dbReference>
<comment type="similarity">
    <text evidence="2">Belongs to the eukaryotic cobalamin transport proteins family.</text>
</comment>
<feature type="binding site" evidence="7">
    <location>
        <position position="309"/>
    </location>
    <ligand>
        <name>cyanocob(III)alamin</name>
        <dbReference type="ChEBI" id="CHEBI:17439"/>
    </ligand>
</feature>
<evidence type="ECO:0000313" key="12">
    <source>
        <dbReference type="RefSeq" id="XP_033775488.1"/>
    </source>
</evidence>
<evidence type="ECO:0000256" key="1">
    <source>
        <dbReference type="ARBA" id="ARBA00004613"/>
    </source>
</evidence>
<evidence type="ECO:0000256" key="8">
    <source>
        <dbReference type="PIRSR" id="PIRSR602157-2"/>
    </source>
</evidence>
<dbReference type="Pfam" id="PF14478">
    <property type="entry name" value="DUF4430"/>
    <property type="match status" value="1"/>
</dbReference>
<feature type="domain" description="Transcobalamin-like C-terminal" evidence="10">
    <location>
        <begin position="360"/>
        <end position="432"/>
    </location>
</feature>
<accession>A0A6P8PLH4</accession>
<evidence type="ECO:0000256" key="9">
    <source>
        <dbReference type="SAM" id="SignalP"/>
    </source>
</evidence>
<dbReference type="InterPro" id="IPR051588">
    <property type="entry name" value="Cobalamin_Transport"/>
</dbReference>
<keyword evidence="3" id="KW-0813">Transport</keyword>
<feature type="binding site" evidence="7">
    <location>
        <position position="260"/>
    </location>
    <ligand>
        <name>cyanocob(III)alamin</name>
        <dbReference type="ChEBI" id="CHEBI:17439"/>
    </ligand>
</feature>
<evidence type="ECO:0000256" key="4">
    <source>
        <dbReference type="ARBA" id="ARBA00022525"/>
    </source>
</evidence>
<keyword evidence="3" id="KW-0171">Cobalt transport</keyword>
<keyword evidence="4" id="KW-0964">Secreted</keyword>
<dbReference type="InterPro" id="IPR027954">
    <property type="entry name" value="Transcobalamin-like_C"/>
</dbReference>
<keyword evidence="11" id="KW-1185">Reference proteome</keyword>
<dbReference type="InterPro" id="IPR002157">
    <property type="entry name" value="Cbl-bd_prot"/>
</dbReference>
<dbReference type="GO" id="GO:0015889">
    <property type="term" value="P:cobalamin transport"/>
    <property type="evidence" value="ECO:0007669"/>
    <property type="project" value="InterPro"/>
</dbReference>
<feature type="disulfide bond" evidence="8">
    <location>
        <begin position="40"/>
        <end position="285"/>
    </location>
</feature>
<dbReference type="PANTHER" id="PTHR10559">
    <property type="entry name" value="TRANSCOBALAMIN-1/GASTRIC INTRINSIC FACTOR"/>
    <property type="match status" value="1"/>
</dbReference>
<comment type="subcellular location">
    <subcellularLocation>
        <location evidence="1">Secreted</location>
    </subcellularLocation>
</comment>
<feature type="disulfide bond" evidence="8">
    <location>
        <begin position="174"/>
        <end position="215"/>
    </location>
</feature>
<sequence>MRLSHSPDSAGKIPTMLLLLLQASVFVLLSVSIRDVSGLCSVPADQQSQVTALLHQMISSVGTSSLPDPSVLLAMNLAGKLNADAEKLLVKQLKEDAVKRILKKQNFSSGKVALYVLALRSSCENPFKVCALDKTVDLVLELELKMKEEIAHIEKYQSPLTTYYQVALGVLALCEERSKAAYPAAEILAKAAVGSQLEPSFFVDTASVAVMALTCIFNGKSVADAGTVEDGKMRSSVKEALAVLTSGILKAQKSDGLIGNIYSTGLAAQALTAVSDIYPVSDWNCPNTMAKLLAEIPQGAFSLPAAASQVLPFLNGKTYLDVTGVCAPEEVNHITVVYTVVNGHTGEDFKYSISVVVQEGSVLLDVMKMAEKLKPDEFSFTTEETTWGPFVTSIHGLYGSTNEKTYWQFLSGNVPLEQGVGSYKPKNHEHIQAVFKNY</sequence>
<keyword evidence="5 9" id="KW-0732">Signal</keyword>
<evidence type="ECO:0000256" key="3">
    <source>
        <dbReference type="ARBA" id="ARBA00022426"/>
    </source>
</evidence>
<dbReference type="OrthoDB" id="6343110at2759"/>
<dbReference type="PANTHER" id="PTHR10559:SF15">
    <property type="entry name" value="COBALAMIN BINDING INTRINSIC FACTOR"/>
    <property type="match status" value="1"/>
</dbReference>
<evidence type="ECO:0000256" key="7">
    <source>
        <dbReference type="PIRSR" id="PIRSR602157-1"/>
    </source>
</evidence>
<organism evidence="11 12">
    <name type="scientific">Geotrypetes seraphini</name>
    <name type="common">Gaboon caecilian</name>
    <name type="synonym">Caecilia seraphini</name>
    <dbReference type="NCBI Taxonomy" id="260995"/>
    <lineage>
        <taxon>Eukaryota</taxon>
        <taxon>Metazoa</taxon>
        <taxon>Chordata</taxon>
        <taxon>Craniata</taxon>
        <taxon>Vertebrata</taxon>
        <taxon>Euteleostomi</taxon>
        <taxon>Amphibia</taxon>
        <taxon>Gymnophiona</taxon>
        <taxon>Geotrypetes</taxon>
    </lineage>
</organism>
<reference evidence="12" key="1">
    <citation type="submission" date="2025-08" db="UniProtKB">
        <authorList>
            <consortium name="RefSeq"/>
        </authorList>
    </citation>
    <scope>IDENTIFICATION</scope>
</reference>